<evidence type="ECO:0000256" key="8">
    <source>
        <dbReference type="ARBA" id="ARBA00034651"/>
    </source>
</evidence>
<dbReference type="PANTHER" id="PTHR19139:SF199">
    <property type="entry name" value="MIP17260P"/>
    <property type="match status" value="1"/>
</dbReference>
<evidence type="ECO:0000313" key="12">
    <source>
        <dbReference type="EnsemblFungi" id="EJT77720"/>
    </source>
</evidence>
<evidence type="ECO:0000256" key="4">
    <source>
        <dbReference type="ARBA" id="ARBA00022692"/>
    </source>
</evidence>
<name>J3NNG9_GAET3</name>
<feature type="transmembrane region" description="Helical" evidence="10">
    <location>
        <begin position="53"/>
        <end position="75"/>
    </location>
</feature>
<dbReference type="InterPro" id="IPR034294">
    <property type="entry name" value="Aquaporin_transptr"/>
</dbReference>
<dbReference type="InterPro" id="IPR023271">
    <property type="entry name" value="Aquaporin-like"/>
</dbReference>
<evidence type="ECO:0000313" key="13">
    <source>
        <dbReference type="Proteomes" id="UP000006039"/>
    </source>
</evidence>
<evidence type="ECO:0000313" key="11">
    <source>
        <dbReference type="EMBL" id="EJT77720.1"/>
    </source>
</evidence>
<keyword evidence="7 10" id="KW-0472">Membrane</keyword>
<dbReference type="InterPro" id="IPR000425">
    <property type="entry name" value="MIP"/>
</dbReference>
<dbReference type="EMBL" id="GL385396">
    <property type="protein sequence ID" value="EJT77720.1"/>
    <property type="molecule type" value="Genomic_DNA"/>
</dbReference>
<evidence type="ECO:0000256" key="6">
    <source>
        <dbReference type="ARBA" id="ARBA00022989"/>
    </source>
</evidence>
<feature type="transmembrane region" description="Helical" evidence="10">
    <location>
        <begin position="167"/>
        <end position="192"/>
    </location>
</feature>
<keyword evidence="3 9" id="KW-0813">Transport</keyword>
<keyword evidence="5" id="KW-0677">Repeat</keyword>
<feature type="transmembrane region" description="Helical" evidence="10">
    <location>
        <begin position="96"/>
        <end position="121"/>
    </location>
</feature>
<evidence type="ECO:0000256" key="5">
    <source>
        <dbReference type="ARBA" id="ARBA00022737"/>
    </source>
</evidence>
<feature type="transmembrane region" description="Helical" evidence="10">
    <location>
        <begin position="12"/>
        <end position="33"/>
    </location>
</feature>
<dbReference type="STRING" id="644352.J3NNG9"/>
<proteinExistence type="inferred from homology"/>
<evidence type="ECO:0000256" key="3">
    <source>
        <dbReference type="ARBA" id="ARBA00022448"/>
    </source>
</evidence>
<protein>
    <submittedName>
        <fullName evidence="11">Aquaporin</fullName>
    </submittedName>
</protein>
<reference evidence="12" key="5">
    <citation type="submission" date="2018-04" db="UniProtKB">
        <authorList>
            <consortium name="EnsemblFungi"/>
        </authorList>
    </citation>
    <scope>IDENTIFICATION</scope>
    <source>
        <strain evidence="12">R3-111a-1</strain>
    </source>
</reference>
<keyword evidence="13" id="KW-1185">Reference proteome</keyword>
<dbReference type="GO" id="GO:0005886">
    <property type="term" value="C:plasma membrane"/>
    <property type="evidence" value="ECO:0007669"/>
    <property type="project" value="TreeGrafter"/>
</dbReference>
<comment type="catalytic activity">
    <reaction evidence="8">
        <text>H2O(in) = H2O(out)</text>
        <dbReference type="Rhea" id="RHEA:29667"/>
        <dbReference type="ChEBI" id="CHEBI:15377"/>
    </reaction>
</comment>
<dbReference type="GO" id="GO:0015250">
    <property type="term" value="F:water channel activity"/>
    <property type="evidence" value="ECO:0007669"/>
    <property type="project" value="TreeGrafter"/>
</dbReference>
<feature type="transmembrane region" description="Helical" evidence="10">
    <location>
        <begin position="141"/>
        <end position="160"/>
    </location>
</feature>
<dbReference type="eggNOG" id="KOG0223">
    <property type="taxonomic scope" value="Eukaryota"/>
</dbReference>
<dbReference type="PRINTS" id="PR00783">
    <property type="entry name" value="MINTRINSICP"/>
</dbReference>
<reference evidence="11" key="2">
    <citation type="submission" date="2010-07" db="EMBL/GenBank/DDBJ databases">
        <authorList>
            <consortium name="The Broad Institute Genome Sequencing Platform"/>
            <consortium name="Broad Institute Genome Sequencing Center for Infectious Disease"/>
            <person name="Ma L.-J."/>
            <person name="Dead R."/>
            <person name="Young S."/>
            <person name="Zeng Q."/>
            <person name="Koehrsen M."/>
            <person name="Alvarado L."/>
            <person name="Berlin A."/>
            <person name="Chapman S.B."/>
            <person name="Chen Z."/>
            <person name="Freedman E."/>
            <person name="Gellesch M."/>
            <person name="Goldberg J."/>
            <person name="Griggs A."/>
            <person name="Gujja S."/>
            <person name="Heilman E.R."/>
            <person name="Heiman D."/>
            <person name="Hepburn T."/>
            <person name="Howarth C."/>
            <person name="Jen D."/>
            <person name="Larson L."/>
            <person name="Mehta T."/>
            <person name="Neiman D."/>
            <person name="Pearson M."/>
            <person name="Roberts A."/>
            <person name="Saif S."/>
            <person name="Shea T."/>
            <person name="Shenoy N."/>
            <person name="Sisk P."/>
            <person name="Stolte C."/>
            <person name="Sykes S."/>
            <person name="Walk T."/>
            <person name="White J."/>
            <person name="Yandava C."/>
            <person name="Haas B."/>
            <person name="Nusbaum C."/>
            <person name="Birren B."/>
        </authorList>
    </citation>
    <scope>NUCLEOTIDE SEQUENCE</scope>
    <source>
        <strain evidence="11">R3-111a-1</strain>
    </source>
</reference>
<evidence type="ECO:0000256" key="1">
    <source>
        <dbReference type="ARBA" id="ARBA00004141"/>
    </source>
</evidence>
<dbReference type="Gene3D" id="1.20.1080.10">
    <property type="entry name" value="Glycerol uptake facilitator protein"/>
    <property type="match status" value="1"/>
</dbReference>
<dbReference type="PANTHER" id="PTHR19139">
    <property type="entry name" value="AQUAPORIN TRANSPORTER"/>
    <property type="match status" value="1"/>
</dbReference>
<dbReference type="GeneID" id="20343283"/>
<dbReference type="Proteomes" id="UP000006039">
    <property type="component" value="Unassembled WGS sequence"/>
</dbReference>
<dbReference type="RefSeq" id="XP_009218865.1">
    <property type="nucleotide sequence ID" value="XM_009220601.1"/>
</dbReference>
<dbReference type="HOGENOM" id="CLU_020019_1_4_1"/>
<dbReference type="EnsemblFungi" id="EJT77720">
    <property type="protein sequence ID" value="EJT77720"/>
    <property type="gene ID" value="GGTG_02825"/>
</dbReference>
<reference evidence="11" key="3">
    <citation type="submission" date="2010-09" db="EMBL/GenBank/DDBJ databases">
        <title>Annotation of Gaeumannomyces graminis var. tritici R3-111a-1.</title>
        <authorList>
            <consortium name="The Broad Institute Genome Sequencing Platform"/>
            <person name="Ma L.-J."/>
            <person name="Dead R."/>
            <person name="Young S.K."/>
            <person name="Zeng Q."/>
            <person name="Gargeya S."/>
            <person name="Fitzgerald M."/>
            <person name="Haas B."/>
            <person name="Abouelleil A."/>
            <person name="Alvarado L."/>
            <person name="Arachchi H.M."/>
            <person name="Berlin A."/>
            <person name="Brown A."/>
            <person name="Chapman S.B."/>
            <person name="Chen Z."/>
            <person name="Dunbar C."/>
            <person name="Freedman E."/>
            <person name="Gearin G."/>
            <person name="Gellesch M."/>
            <person name="Goldberg J."/>
            <person name="Griggs A."/>
            <person name="Gujja S."/>
            <person name="Heiman D."/>
            <person name="Howarth C."/>
            <person name="Larson L."/>
            <person name="Lui A."/>
            <person name="MacDonald P.J.P."/>
            <person name="Mehta T."/>
            <person name="Montmayeur A."/>
            <person name="Murphy C."/>
            <person name="Neiman D."/>
            <person name="Pearson M."/>
            <person name="Priest M."/>
            <person name="Roberts A."/>
            <person name="Saif S."/>
            <person name="Shea T."/>
            <person name="Shenoy N."/>
            <person name="Sisk P."/>
            <person name="Stolte C."/>
            <person name="Sykes S."/>
            <person name="Yandava C."/>
            <person name="Wortman J."/>
            <person name="Nusbaum C."/>
            <person name="Birren B."/>
        </authorList>
    </citation>
    <scope>NUCLEOTIDE SEQUENCE</scope>
    <source>
        <strain evidence="11">R3-111a-1</strain>
    </source>
</reference>
<organism evidence="11">
    <name type="scientific">Gaeumannomyces tritici (strain R3-111a-1)</name>
    <name type="common">Wheat and barley take-all root rot fungus</name>
    <name type="synonym">Gaeumannomyces graminis var. tritici</name>
    <dbReference type="NCBI Taxonomy" id="644352"/>
    <lineage>
        <taxon>Eukaryota</taxon>
        <taxon>Fungi</taxon>
        <taxon>Dikarya</taxon>
        <taxon>Ascomycota</taxon>
        <taxon>Pezizomycotina</taxon>
        <taxon>Sordariomycetes</taxon>
        <taxon>Sordariomycetidae</taxon>
        <taxon>Magnaporthales</taxon>
        <taxon>Magnaporthaceae</taxon>
        <taxon>Gaeumannomyces</taxon>
    </lineage>
</organism>
<dbReference type="AlphaFoldDB" id="J3NNG9"/>
<comment type="similarity">
    <text evidence="2 9">Belongs to the MIP/aquaporin (TC 1.A.8) family.</text>
</comment>
<reference evidence="12" key="4">
    <citation type="journal article" date="2015" name="G3 (Bethesda)">
        <title>Genome sequences of three phytopathogenic species of the Magnaporthaceae family of fungi.</title>
        <authorList>
            <person name="Okagaki L.H."/>
            <person name="Nunes C.C."/>
            <person name="Sailsbery J."/>
            <person name="Clay B."/>
            <person name="Brown D."/>
            <person name="John T."/>
            <person name="Oh Y."/>
            <person name="Young N."/>
            <person name="Fitzgerald M."/>
            <person name="Haas B.J."/>
            <person name="Zeng Q."/>
            <person name="Young S."/>
            <person name="Adiconis X."/>
            <person name="Fan L."/>
            <person name="Levin J.Z."/>
            <person name="Mitchell T.K."/>
            <person name="Okubara P.A."/>
            <person name="Farman M.L."/>
            <person name="Kohn L.M."/>
            <person name="Birren B."/>
            <person name="Ma L.-J."/>
            <person name="Dean R.A."/>
        </authorList>
    </citation>
    <scope>NUCLEOTIDE SEQUENCE</scope>
    <source>
        <strain evidence="12">R3-111a-1</strain>
    </source>
</reference>
<dbReference type="Pfam" id="PF00230">
    <property type="entry name" value="MIP"/>
    <property type="match status" value="1"/>
</dbReference>
<feature type="transmembrane region" description="Helical" evidence="10">
    <location>
        <begin position="212"/>
        <end position="232"/>
    </location>
</feature>
<gene>
    <name evidence="12" type="primary">20343283</name>
    <name evidence="11" type="ORF">GGTG_02825</name>
</gene>
<dbReference type="OrthoDB" id="3222at2759"/>
<dbReference type="FunCoup" id="J3NNG9">
    <property type="interactions" value="237"/>
</dbReference>
<evidence type="ECO:0000256" key="10">
    <source>
        <dbReference type="SAM" id="Phobius"/>
    </source>
</evidence>
<comment type="subcellular location">
    <subcellularLocation>
        <location evidence="1">Membrane</location>
        <topology evidence="1">Multi-pass membrane protein</topology>
    </subcellularLocation>
</comment>
<evidence type="ECO:0000256" key="2">
    <source>
        <dbReference type="ARBA" id="ARBA00006175"/>
    </source>
</evidence>
<sequence>MAGPSVAIRNHCVAALAEFVGTFMFFLFGYAGAQIANASPVRADDNAAPNIPVLMYISFVFGMSLMVNVFAFYRISGGQFNPVVTMALCLVGGQPILRGVMVVAAQLVGGIAAAAVSAGMFPTPLSVETTLGPTTSVVQGLFIELFLTAQLVFVILMLAVEKHRATYVAPIGIGFALFVIHMAGVYFTGASVNPARSLGPAIVNSHFPNYHWIYWVGPTLGSLLASGFYMLLKFLHWKEVNPGQDWDGINHLEDQRSRDANEPLVPQGQV</sequence>
<dbReference type="VEuPathDB" id="FungiDB:GGTG_02825"/>
<dbReference type="FunFam" id="1.20.1080.10:FF:000014">
    <property type="entry name" value="Aquaporin 1"/>
    <property type="match status" value="1"/>
</dbReference>
<dbReference type="SUPFAM" id="SSF81338">
    <property type="entry name" value="Aquaporin-like"/>
    <property type="match status" value="1"/>
</dbReference>
<accession>J3NNG9</accession>
<evidence type="ECO:0000256" key="9">
    <source>
        <dbReference type="RuleBase" id="RU000477"/>
    </source>
</evidence>
<keyword evidence="4 9" id="KW-0812">Transmembrane</keyword>
<evidence type="ECO:0000256" key="7">
    <source>
        <dbReference type="ARBA" id="ARBA00023136"/>
    </source>
</evidence>
<keyword evidence="6 10" id="KW-1133">Transmembrane helix</keyword>
<reference evidence="13" key="1">
    <citation type="submission" date="2010-07" db="EMBL/GenBank/DDBJ databases">
        <title>The genome sequence of Gaeumannomyces graminis var. tritici strain R3-111a-1.</title>
        <authorList>
            <consortium name="The Broad Institute Genome Sequencing Platform"/>
            <person name="Ma L.-J."/>
            <person name="Dead R."/>
            <person name="Young S."/>
            <person name="Zeng Q."/>
            <person name="Koehrsen M."/>
            <person name="Alvarado L."/>
            <person name="Berlin A."/>
            <person name="Chapman S.B."/>
            <person name="Chen Z."/>
            <person name="Freedman E."/>
            <person name="Gellesch M."/>
            <person name="Goldberg J."/>
            <person name="Griggs A."/>
            <person name="Gujja S."/>
            <person name="Heilman E.R."/>
            <person name="Heiman D."/>
            <person name="Hepburn T."/>
            <person name="Howarth C."/>
            <person name="Jen D."/>
            <person name="Larson L."/>
            <person name="Mehta T."/>
            <person name="Neiman D."/>
            <person name="Pearson M."/>
            <person name="Roberts A."/>
            <person name="Saif S."/>
            <person name="Shea T."/>
            <person name="Shenoy N."/>
            <person name="Sisk P."/>
            <person name="Stolte C."/>
            <person name="Sykes S."/>
            <person name="Walk T."/>
            <person name="White J."/>
            <person name="Yandava C."/>
            <person name="Haas B."/>
            <person name="Nusbaum C."/>
            <person name="Birren B."/>
        </authorList>
    </citation>
    <scope>NUCLEOTIDE SEQUENCE [LARGE SCALE GENOMIC DNA]</scope>
    <source>
        <strain evidence="13">R3-111a-1</strain>
    </source>
</reference>